<sequence>MSEKPPDPHIPPVSEHGTGRRSSSRLALNSLSRRTKEIYGSPVGGKGHTTFVKLNIEDFVNEATVNICPKSSPGPQLGEKLNHQVEGVGPIGDDLGLKFMDNGVAMAIDEHSNRDEGINLLKAFEGLTEHQLDQTSDPTVLIANCPPCGSGSPVVDTTDPVVTSPVLPNLTPAPGISVIKQSPNTNVWNRDSSSSSDPIIQQKMGEMHQQFEKSKTHSNRVVTEDTYSHKKPPTPIPLSATPNLTGPAPTVPNPSPENLPNLSPVWKLSLFKLCSLSPPSQVISEPNHVVSPQVTLLLPLMRICAPRIHDLASDQHVSASTDGVGDDEIPDFNITNAQKKAISCSLEKYGAIKADDQVNWEQGEWEFFHYQVKLLNIDPSTCIEDVDSDSNETAQFLKAQLLQGAPAPVTSSQPPGPVSRVASRHPPSSGSSMEVDPPPICSFNRFAALNEDLDQNHFDPSIGTGTNFAELDLHASIKRTSLVEASSDLYPHEPMNEDGPSSAQDRTVVNDQAAKKCVPETEKRKAIADRLSVSNSICSEETVNWCPGEWDYFNDLCISLGLDPDYCIEDVDSDTENGTAQFLSELLNSGCPRTNRKQ</sequence>
<reference evidence="2" key="1">
    <citation type="journal article" date="2022" name="Mol. Ecol. Resour.">
        <title>The genomes of chicory, endive, great burdock and yacon provide insights into Asteraceae palaeo-polyploidization history and plant inulin production.</title>
        <authorList>
            <person name="Fan W."/>
            <person name="Wang S."/>
            <person name="Wang H."/>
            <person name="Wang A."/>
            <person name="Jiang F."/>
            <person name="Liu H."/>
            <person name="Zhao H."/>
            <person name="Xu D."/>
            <person name="Zhang Y."/>
        </authorList>
    </citation>
    <scope>NUCLEOTIDE SEQUENCE [LARGE SCALE GENOMIC DNA]</scope>
    <source>
        <strain evidence="2">cv. Yunnan</strain>
    </source>
</reference>
<comment type="caution">
    <text evidence="1">The sequence shown here is derived from an EMBL/GenBank/DDBJ whole genome shotgun (WGS) entry which is preliminary data.</text>
</comment>
<accession>A0ACB8Y1P5</accession>
<keyword evidence="2" id="KW-1185">Reference proteome</keyword>
<evidence type="ECO:0000313" key="1">
    <source>
        <dbReference type="EMBL" id="KAI3677392.1"/>
    </source>
</evidence>
<dbReference type="EMBL" id="CM042046">
    <property type="protein sequence ID" value="KAI3677392.1"/>
    <property type="molecule type" value="Genomic_DNA"/>
</dbReference>
<dbReference type="Proteomes" id="UP001056120">
    <property type="component" value="Linkage Group LG29"/>
</dbReference>
<reference evidence="1 2" key="2">
    <citation type="journal article" date="2022" name="Mol. Ecol. Resour.">
        <title>The genomes of chicory, endive, great burdock and yacon provide insights into Asteraceae paleo-polyploidization history and plant inulin production.</title>
        <authorList>
            <person name="Fan W."/>
            <person name="Wang S."/>
            <person name="Wang H."/>
            <person name="Wang A."/>
            <person name="Jiang F."/>
            <person name="Liu H."/>
            <person name="Zhao H."/>
            <person name="Xu D."/>
            <person name="Zhang Y."/>
        </authorList>
    </citation>
    <scope>NUCLEOTIDE SEQUENCE [LARGE SCALE GENOMIC DNA]</scope>
    <source>
        <strain evidence="2">cv. Yunnan</strain>
        <tissue evidence="1">Leaves</tissue>
    </source>
</reference>
<name>A0ACB8Y1P5_9ASTR</name>
<gene>
    <name evidence="1" type="ORF">L1987_87019</name>
</gene>
<evidence type="ECO:0000313" key="2">
    <source>
        <dbReference type="Proteomes" id="UP001056120"/>
    </source>
</evidence>
<protein>
    <submittedName>
        <fullName evidence="1">Uncharacterized protein</fullName>
    </submittedName>
</protein>
<proteinExistence type="predicted"/>
<organism evidence="1 2">
    <name type="scientific">Smallanthus sonchifolius</name>
    <dbReference type="NCBI Taxonomy" id="185202"/>
    <lineage>
        <taxon>Eukaryota</taxon>
        <taxon>Viridiplantae</taxon>
        <taxon>Streptophyta</taxon>
        <taxon>Embryophyta</taxon>
        <taxon>Tracheophyta</taxon>
        <taxon>Spermatophyta</taxon>
        <taxon>Magnoliopsida</taxon>
        <taxon>eudicotyledons</taxon>
        <taxon>Gunneridae</taxon>
        <taxon>Pentapetalae</taxon>
        <taxon>asterids</taxon>
        <taxon>campanulids</taxon>
        <taxon>Asterales</taxon>
        <taxon>Asteraceae</taxon>
        <taxon>Asteroideae</taxon>
        <taxon>Heliantheae alliance</taxon>
        <taxon>Millerieae</taxon>
        <taxon>Smallanthus</taxon>
    </lineage>
</organism>